<evidence type="ECO:0000256" key="2">
    <source>
        <dbReference type="ARBA" id="ARBA00022801"/>
    </source>
</evidence>
<dbReference type="OrthoDB" id="9810135at2"/>
<dbReference type="InterPro" id="IPR027417">
    <property type="entry name" value="P-loop_NTPase"/>
</dbReference>
<feature type="domain" description="UvrD-like helicase C-terminal" evidence="7">
    <location>
        <begin position="709"/>
        <end position="941"/>
    </location>
</feature>
<evidence type="ECO:0000259" key="7">
    <source>
        <dbReference type="PROSITE" id="PS51217"/>
    </source>
</evidence>
<dbReference type="eggNOG" id="COG1379">
    <property type="taxonomic scope" value="Bacteria"/>
</dbReference>
<dbReference type="Gene3D" id="1.10.10.160">
    <property type="match status" value="1"/>
</dbReference>
<keyword evidence="9" id="KW-1185">Reference proteome</keyword>
<dbReference type="AlphaFoldDB" id="M1WVA7"/>
<evidence type="ECO:0000256" key="1">
    <source>
        <dbReference type="ARBA" id="ARBA00022741"/>
    </source>
</evidence>
<dbReference type="eggNOG" id="COG0210">
    <property type="taxonomic scope" value="Bacteria"/>
</dbReference>
<dbReference type="PROSITE" id="PS51217">
    <property type="entry name" value="UVRD_HELICASE_CTER"/>
    <property type="match status" value="1"/>
</dbReference>
<evidence type="ECO:0000256" key="4">
    <source>
        <dbReference type="ARBA" id="ARBA00022840"/>
    </source>
</evidence>
<dbReference type="InterPro" id="IPR014016">
    <property type="entry name" value="UvrD-like_ATP-bd"/>
</dbReference>
<dbReference type="BioCyc" id="DPIE1322246:BN4_RS05310-MONOMER"/>
<reference evidence="9" key="2">
    <citation type="journal article" date="2013" name="Stand. Genomic Sci.">
        <title>Complete genome sequence of Desulfocapsa sulfexigens, a marine deltaproteobacterium specialized in disproportionating inorganic sulfur compounds.</title>
        <authorList>
            <person name="Finster K.W."/>
            <person name="Kjeldsen K.U."/>
            <person name="Kube M."/>
            <person name="Reinhardt R."/>
            <person name="Mussmann M."/>
            <person name="Amann R."/>
            <person name="Schreiber L."/>
        </authorList>
    </citation>
    <scope>NUCLEOTIDE SEQUENCE [LARGE SCALE GENOMIC DNA]</scope>
    <source>
        <strain evidence="9">DSM 10523 / SB164P1</strain>
    </source>
</reference>
<gene>
    <name evidence="8" type="ordered locus">BN4_11051</name>
</gene>
<dbReference type="GO" id="GO:0004386">
    <property type="term" value="F:helicase activity"/>
    <property type="evidence" value="ECO:0007669"/>
    <property type="project" value="UniProtKB-UniRule"/>
</dbReference>
<dbReference type="Gene3D" id="3.40.50.300">
    <property type="entry name" value="P-loop containing nucleotide triphosphate hydrolases"/>
    <property type="match status" value="3"/>
</dbReference>
<accession>M1WVA7</accession>
<evidence type="ECO:0000256" key="3">
    <source>
        <dbReference type="ARBA" id="ARBA00022806"/>
    </source>
</evidence>
<feature type="domain" description="UvrD-like helicase ATP-binding" evidence="6">
    <location>
        <begin position="461"/>
        <end position="715"/>
    </location>
</feature>
<dbReference type="PATRIC" id="fig|879567.3.peg.1085"/>
<dbReference type="CDD" id="cd19067">
    <property type="entry name" value="PfuEndoQ-like"/>
    <property type="match status" value="1"/>
</dbReference>
<dbReference type="SUPFAM" id="SSF52540">
    <property type="entry name" value="P-loop containing nucleoside triphosphate hydrolases"/>
    <property type="match status" value="1"/>
</dbReference>
<organism evidence="8 9">
    <name type="scientific">Pseudodesulfovibrio piezophilus (strain DSM 21447 / JCM 15486 / C1TLV30)</name>
    <name type="common">Desulfovibrio piezophilus</name>
    <dbReference type="NCBI Taxonomy" id="1322246"/>
    <lineage>
        <taxon>Bacteria</taxon>
        <taxon>Pseudomonadati</taxon>
        <taxon>Thermodesulfobacteriota</taxon>
        <taxon>Desulfovibrionia</taxon>
        <taxon>Desulfovibrionales</taxon>
        <taxon>Desulfovibrionaceae</taxon>
    </lineage>
</organism>
<dbReference type="HOGENOM" id="CLU_005571_0_0_7"/>
<dbReference type="Proteomes" id="UP000011724">
    <property type="component" value="Chromosome"/>
</dbReference>
<evidence type="ECO:0000313" key="8">
    <source>
        <dbReference type="EMBL" id="CCH48288.1"/>
    </source>
</evidence>
<dbReference type="CDD" id="cd17932">
    <property type="entry name" value="DEXQc_UvrD"/>
    <property type="match status" value="1"/>
</dbReference>
<dbReference type="GO" id="GO:0140097">
    <property type="term" value="F:catalytic activity, acting on DNA"/>
    <property type="evidence" value="ECO:0007669"/>
    <property type="project" value="UniProtKB-ARBA"/>
</dbReference>
<evidence type="ECO:0000259" key="6">
    <source>
        <dbReference type="PROSITE" id="PS51198"/>
    </source>
</evidence>
<feature type="binding site" evidence="5">
    <location>
        <begin position="482"/>
        <end position="489"/>
    </location>
    <ligand>
        <name>ATP</name>
        <dbReference type="ChEBI" id="CHEBI:30616"/>
    </ligand>
</feature>
<dbReference type="Pfam" id="PF00580">
    <property type="entry name" value="UvrD-helicase"/>
    <property type="match status" value="2"/>
</dbReference>
<dbReference type="GO" id="GO:0005524">
    <property type="term" value="F:ATP binding"/>
    <property type="evidence" value="ECO:0007669"/>
    <property type="project" value="UniProtKB-UniRule"/>
</dbReference>
<dbReference type="GO" id="GO:0016787">
    <property type="term" value="F:hydrolase activity"/>
    <property type="evidence" value="ECO:0007669"/>
    <property type="project" value="UniProtKB-UniRule"/>
</dbReference>
<evidence type="ECO:0000256" key="5">
    <source>
        <dbReference type="PROSITE-ProRule" id="PRU00560"/>
    </source>
</evidence>
<keyword evidence="4 5" id="KW-0067">ATP-binding</keyword>
<dbReference type="InterPro" id="IPR016195">
    <property type="entry name" value="Pol/histidinol_Pase-like"/>
</dbReference>
<name>M1WVA7_PSEP2</name>
<proteinExistence type="predicted"/>
<keyword evidence="2 5" id="KW-0378">Hydrolase</keyword>
<dbReference type="STRING" id="1322246.BN4_11051"/>
<dbReference type="PROSITE" id="PS51198">
    <property type="entry name" value="UVRD_HELICASE_ATP_BIND"/>
    <property type="match status" value="1"/>
</dbReference>
<dbReference type="PANTHER" id="PTHR40084:SF1">
    <property type="entry name" value="PHOSPHOTRANSFERASE"/>
    <property type="match status" value="1"/>
</dbReference>
<evidence type="ECO:0000313" key="9">
    <source>
        <dbReference type="Proteomes" id="UP000011724"/>
    </source>
</evidence>
<dbReference type="InterPro" id="IPR014017">
    <property type="entry name" value="DNA_helicase_UvrD-like_C"/>
</dbReference>
<keyword evidence="1 5" id="KW-0547">Nucleotide-binding</keyword>
<dbReference type="SUPFAM" id="SSF89550">
    <property type="entry name" value="PHP domain-like"/>
    <property type="match status" value="1"/>
</dbReference>
<dbReference type="RefSeq" id="WP_015414339.1">
    <property type="nucleotide sequence ID" value="NC_020409.1"/>
</dbReference>
<dbReference type="Gene3D" id="3.20.20.140">
    <property type="entry name" value="Metal-dependent hydrolases"/>
    <property type="match status" value="1"/>
</dbReference>
<keyword evidence="3 5" id="KW-0347">Helicase</keyword>
<dbReference type="KEGG" id="dpi:BN4_11051"/>
<dbReference type="Pfam" id="PF13361">
    <property type="entry name" value="UvrD_C"/>
    <property type="match status" value="2"/>
</dbReference>
<reference evidence="8 9" key="1">
    <citation type="journal article" date="2013" name="PLoS ONE">
        <title>The first genomic and proteomic characterization of a deep-sea sulfate reducer: insights into the piezophilic lifestyle of Desulfovibrio piezophilus.</title>
        <authorList>
            <person name="Pradel N."/>
            <person name="Ji B."/>
            <person name="Gimenez G."/>
            <person name="Talla E."/>
            <person name="Lenoble P."/>
            <person name="Garel M."/>
            <person name="Tamburini C."/>
            <person name="Fourquet P."/>
            <person name="Lebrun R."/>
            <person name="Bertin P."/>
            <person name="Denis Y."/>
            <person name="Pophillat M."/>
            <person name="Barbe V."/>
            <person name="Ollivier B."/>
            <person name="Dolla A."/>
        </authorList>
    </citation>
    <scope>NUCLEOTIDE SEQUENCE [LARGE SCALE GENOMIC DNA]</scope>
    <source>
        <strain evidence="9">DSM 10523 / SB164P1</strain>
    </source>
</reference>
<protein>
    <submittedName>
        <fullName evidence="8">UvrD/REP helicase</fullName>
    </submittedName>
</protein>
<dbReference type="PANTHER" id="PTHR40084">
    <property type="entry name" value="PHOSPHOHYDROLASE, PHP FAMILY"/>
    <property type="match status" value="1"/>
</dbReference>
<sequence length="1048" mass="116988">MERFTADLHIHSRFSRATSKTLTIRSLAAWGRIKGLNVLGTGDFTHPEWLAEIDEQLVDKGDGLLVLRDDTGLEKEIPTFEGNIPGRTRFMLQTEISSIYKRGGKVRKVHNLVYMPNLDAVRRFNQKLGEVGNLLSDGRPILGLDCRDLMDMVLECDPQAFLVPAHIWTPWFSLFGSKSGFDSIRECYGDYAQEIFAMETGLSSDPEMNWTWSELDRIKLISNSDAHSGEKLGREANFFRGEVSYEGIYRALRSEGLGHKFLGTVEFFPEEGKYHMDGHRKCGVLMDPHETIARGGMCPVCGKPVTVGVYNRILELADRQEPLKPAGAANFVSLIPLKEVLSEVVGVGPNSKKVNTLYMRLIREFGNELDILQRVPPEDLNKYSCSLGEGITRMRDGNVIRKPGFDGEFGVISVFTDKERAEIKNGATLISIPQKKKDTPREEAPMTCVPMGKAASKDKPLSFNKAQQKAIKAGPGPVLVLAGPGTGKTQTLMGRVAHLIDKGEAPLRILALTFTRRAAQEMRDRMKELRGNSAEMPQAGTLHALCFDYWKHAYNETPIVLPESAAKKLFADVNPEFSGKNLDYHWNRYNLGREQLTDIPEDLADAHINYGNQKNHWDLVDYTDLLEFMLEQSGAPTFKLPYRHVLVDEVQDLTPLQLAVIRGIAGESGKGVFCIGDPKQSIYGFRGAAGDVAKRLTQIWGNIKTVTLLENYRSGQNILDGSTMLFPDEPKLHSNLDIAGTIHFFEAPDGVREANWISDKIKELIGTTSHSLADSEGHGELAPGDIAVLVRFKALIPSIDKALKRAGIPCSTPELDGFWQEPRVASLLRAAQRFLGMALDAPDSELEDVTDSDADDKNELVSIPDHILAKGPVGLAAYLAETPPFDQFFWESRQFKELKLEFDRRGGWQGLVNWVSLQTELELVRRSAEKVQIMTLHASKGLEFDAVFMPACEEGILPFAGMDLLTAKVTLTPGRGQRFPEERRLMYVGMTRAKRTLYISRAEQRQIYGRTLHLPPSRYLREIPEGLVTHSTLAAKKVTKEKQLGLLD</sequence>
<dbReference type="EMBL" id="FO203427">
    <property type="protein sequence ID" value="CCH48288.1"/>
    <property type="molecule type" value="Genomic_DNA"/>
</dbReference>
<dbReference type="CDD" id="cd18807">
    <property type="entry name" value="SF1_C_UvrD"/>
    <property type="match status" value="1"/>
</dbReference>
<dbReference type="InterPro" id="IPR013986">
    <property type="entry name" value="DExx_box_DNA_helicase_dom_sf"/>
</dbReference>